<organism evidence="1 2">
    <name type="scientific">Vararia minispora EC-137</name>
    <dbReference type="NCBI Taxonomy" id="1314806"/>
    <lineage>
        <taxon>Eukaryota</taxon>
        <taxon>Fungi</taxon>
        <taxon>Dikarya</taxon>
        <taxon>Basidiomycota</taxon>
        <taxon>Agaricomycotina</taxon>
        <taxon>Agaricomycetes</taxon>
        <taxon>Russulales</taxon>
        <taxon>Lachnocladiaceae</taxon>
        <taxon>Vararia</taxon>
    </lineage>
</organism>
<keyword evidence="2" id="KW-1185">Reference proteome</keyword>
<dbReference type="EMBL" id="MU273684">
    <property type="protein sequence ID" value="KAI0029325.1"/>
    <property type="molecule type" value="Genomic_DNA"/>
</dbReference>
<proteinExistence type="predicted"/>
<gene>
    <name evidence="1" type="ORF">K488DRAFT_88862</name>
</gene>
<name>A0ACB8QCC4_9AGAM</name>
<dbReference type="Proteomes" id="UP000814128">
    <property type="component" value="Unassembled WGS sequence"/>
</dbReference>
<comment type="caution">
    <text evidence="1">The sequence shown here is derived from an EMBL/GenBank/DDBJ whole genome shotgun (WGS) entry which is preliminary data.</text>
</comment>
<reference evidence="1" key="2">
    <citation type="journal article" date="2022" name="New Phytol.">
        <title>Evolutionary transition to the ectomycorrhizal habit in the genomes of a hyperdiverse lineage of mushroom-forming fungi.</title>
        <authorList>
            <person name="Looney B."/>
            <person name="Miyauchi S."/>
            <person name="Morin E."/>
            <person name="Drula E."/>
            <person name="Courty P.E."/>
            <person name="Kohler A."/>
            <person name="Kuo A."/>
            <person name="LaButti K."/>
            <person name="Pangilinan J."/>
            <person name="Lipzen A."/>
            <person name="Riley R."/>
            <person name="Andreopoulos W."/>
            <person name="He G."/>
            <person name="Johnson J."/>
            <person name="Nolan M."/>
            <person name="Tritt A."/>
            <person name="Barry K.W."/>
            <person name="Grigoriev I.V."/>
            <person name="Nagy L.G."/>
            <person name="Hibbett D."/>
            <person name="Henrissat B."/>
            <person name="Matheny P.B."/>
            <person name="Labbe J."/>
            <person name="Martin F.M."/>
        </authorList>
    </citation>
    <scope>NUCLEOTIDE SEQUENCE</scope>
    <source>
        <strain evidence="1">EC-137</strain>
    </source>
</reference>
<evidence type="ECO:0000313" key="1">
    <source>
        <dbReference type="EMBL" id="KAI0029325.1"/>
    </source>
</evidence>
<sequence length="918" mass="101663">MASLFGRTRKTRPRESSVSGTDLRSVPYELVAPGSPPAVGKQPKISAPITNPGLTANGTDLNIHTMTPRPRREPSPTKSTYTTASAALSDNDLTLVSDSADSFAHVHPAARRLRQSDHSQGRRSPSPSPHFPPSASSASFASSVRPMSTATTSTSRSDSHRASRYAQSVLSAEGLLHRYPHADDAPIVRPSTDAEIEAMFDRVLRMRDLGPLPPMSIDQKWHLVESDEQLRRKEERTRKEHARRGEPGRPAPLEEGSPEWFLKKFLDRTITLKQASSLHVSLRSNDIDWFRQFIEIRGTPVLAQTLQHISRKGAQRYDTDNSLEYELVRCLKVIFNHQYATEEALTHKGLVAQITSTLNTPRLTTRRIIIDLLTFLVYWPDGDVLDLVLDALEQLSTFNGEAATPFAYWFKSMEHTLEGRGRMGSLVGASEEVRRGAAGADGSLNDYALTNLLLINGILNNVDDLDVRLHLRTQMEAAGLPQIVALCRAFGEPKIDKQLDELEAHIAADEADLRARLDNDILHNMSSLEDVYAALTERTRGSRAADYFLSMLQHLLLIREEGPGLAHYYQLLDSLVTDVVMDRKLAGAENRLGQSVERIIAQFNDADQFRVVEAEAARARADARRAQLEKEALEEELARGSDGLVGVMKGQLAALEEKLAAGRENVVRLQGQLETQKAGYEEQIEQLEAQIMELFRMLREVGRGVDQILDRSERGGMDRKTLMETLEKHLQRTKTIERLEGREGESGQRKRRTRKGVSAFEDATSDEEATVTPGRSRKKGKKGGPAQRQEDAGRTSQFMDADEAMVQEKINQQLAQGVRIYAPRDENVSSPRSMNRSPRPKDRRLLPETPSARSKGPHLLPGTAGEDGSDAESEYDQSTVSNLTEDTQATSVTSSVDAAPGAAEAELGRQLAHAACVA</sequence>
<evidence type="ECO:0000313" key="2">
    <source>
        <dbReference type="Proteomes" id="UP000814128"/>
    </source>
</evidence>
<protein>
    <submittedName>
        <fullName evidence="1">Armadillo-type protein</fullName>
    </submittedName>
</protein>
<reference evidence="1" key="1">
    <citation type="submission" date="2021-02" db="EMBL/GenBank/DDBJ databases">
        <authorList>
            <consortium name="DOE Joint Genome Institute"/>
            <person name="Ahrendt S."/>
            <person name="Looney B.P."/>
            <person name="Miyauchi S."/>
            <person name="Morin E."/>
            <person name="Drula E."/>
            <person name="Courty P.E."/>
            <person name="Chicoki N."/>
            <person name="Fauchery L."/>
            <person name="Kohler A."/>
            <person name="Kuo A."/>
            <person name="Labutti K."/>
            <person name="Pangilinan J."/>
            <person name="Lipzen A."/>
            <person name="Riley R."/>
            <person name="Andreopoulos W."/>
            <person name="He G."/>
            <person name="Johnson J."/>
            <person name="Barry K.W."/>
            <person name="Grigoriev I.V."/>
            <person name="Nagy L."/>
            <person name="Hibbett D."/>
            <person name="Henrissat B."/>
            <person name="Matheny P.B."/>
            <person name="Labbe J."/>
            <person name="Martin F."/>
        </authorList>
    </citation>
    <scope>NUCLEOTIDE SEQUENCE</scope>
    <source>
        <strain evidence="1">EC-137</strain>
    </source>
</reference>
<accession>A0ACB8QCC4</accession>